<dbReference type="CDD" id="cd03708">
    <property type="entry name" value="GTPBP_III"/>
    <property type="match status" value="1"/>
</dbReference>
<feature type="compositionally biased region" description="Polar residues" evidence="4">
    <location>
        <begin position="638"/>
        <end position="657"/>
    </location>
</feature>
<dbReference type="InterPro" id="IPR009001">
    <property type="entry name" value="Transl_elong_EF1A/Init_IF2_C"/>
</dbReference>
<dbReference type="GO" id="GO:0005525">
    <property type="term" value="F:GTP binding"/>
    <property type="evidence" value="ECO:0007669"/>
    <property type="project" value="UniProtKB-KW"/>
</dbReference>
<feature type="domain" description="Tr-type G" evidence="5">
    <location>
        <begin position="212"/>
        <end position="442"/>
    </location>
</feature>
<comment type="similarity">
    <text evidence="1">Belongs to the TRAFAC class translation factor GTPase superfamily. Classic translation factor GTPase family. EF-Tu/EF-1A subfamily.</text>
</comment>
<dbReference type="InterPro" id="IPR035531">
    <property type="entry name" value="GTPBP1-like"/>
</dbReference>
<evidence type="ECO:0000256" key="4">
    <source>
        <dbReference type="SAM" id="MobiDB-lite"/>
    </source>
</evidence>
<dbReference type="PROSITE" id="PS51722">
    <property type="entry name" value="G_TR_2"/>
    <property type="match status" value="1"/>
</dbReference>
<comment type="caution">
    <text evidence="6">The sequence shown here is derived from an EMBL/GenBank/DDBJ whole genome shotgun (WGS) entry which is preliminary data.</text>
</comment>
<dbReference type="InterPro" id="IPR027417">
    <property type="entry name" value="P-loop_NTPase"/>
</dbReference>
<proteinExistence type="inferred from homology"/>
<keyword evidence="2" id="KW-0547">Nucleotide-binding</keyword>
<name>A0A8S9YKS7_9TREM</name>
<keyword evidence="7" id="KW-1185">Reference proteome</keyword>
<feature type="region of interest" description="Disordered" evidence="4">
    <location>
        <begin position="638"/>
        <end position="687"/>
    </location>
</feature>
<feature type="region of interest" description="Disordered" evidence="4">
    <location>
        <begin position="89"/>
        <end position="182"/>
    </location>
</feature>
<dbReference type="InterPro" id="IPR050055">
    <property type="entry name" value="EF-Tu_GTPase"/>
</dbReference>
<dbReference type="InterPro" id="IPR009000">
    <property type="entry name" value="Transl_B-barrel_sf"/>
</dbReference>
<protein>
    <recommendedName>
        <fullName evidence="5">Tr-type G domain-containing protein</fullName>
    </recommendedName>
</protein>
<dbReference type="SUPFAM" id="SSF50447">
    <property type="entry name" value="Translation proteins"/>
    <property type="match status" value="1"/>
</dbReference>
<dbReference type="AlphaFoldDB" id="A0A8S9YKS7"/>
<dbReference type="PANTHER" id="PTHR43721:SF9">
    <property type="entry name" value="GTP-BINDING PROTEIN 1"/>
    <property type="match status" value="1"/>
</dbReference>
<reference evidence="6" key="1">
    <citation type="submission" date="2019-07" db="EMBL/GenBank/DDBJ databases">
        <title>Annotation for the trematode Paragonimus miyazaki's.</title>
        <authorList>
            <person name="Choi Y.-J."/>
        </authorList>
    </citation>
    <scope>NUCLEOTIDE SEQUENCE</scope>
    <source>
        <strain evidence="6">Japan</strain>
    </source>
</reference>
<gene>
    <name evidence="6" type="ORF">EG68_06542</name>
</gene>
<evidence type="ECO:0000313" key="7">
    <source>
        <dbReference type="Proteomes" id="UP000822476"/>
    </source>
</evidence>
<dbReference type="PANTHER" id="PTHR43721">
    <property type="entry name" value="ELONGATION FACTOR TU-RELATED"/>
    <property type="match status" value="1"/>
</dbReference>
<dbReference type="Proteomes" id="UP000822476">
    <property type="component" value="Unassembled WGS sequence"/>
</dbReference>
<organism evidence="6 7">
    <name type="scientific">Paragonimus skrjabini miyazakii</name>
    <dbReference type="NCBI Taxonomy" id="59628"/>
    <lineage>
        <taxon>Eukaryota</taxon>
        <taxon>Metazoa</taxon>
        <taxon>Spiralia</taxon>
        <taxon>Lophotrochozoa</taxon>
        <taxon>Platyhelminthes</taxon>
        <taxon>Trematoda</taxon>
        <taxon>Digenea</taxon>
        <taxon>Plagiorchiida</taxon>
        <taxon>Troglotremata</taxon>
        <taxon>Troglotrematidae</taxon>
        <taxon>Paragonimus</taxon>
    </lineage>
</organism>
<dbReference type="SUPFAM" id="SSF52540">
    <property type="entry name" value="P-loop containing nucleoside triphosphate hydrolases"/>
    <property type="match status" value="1"/>
</dbReference>
<dbReference type="InterPro" id="IPR000795">
    <property type="entry name" value="T_Tr_GTP-bd_dom"/>
</dbReference>
<dbReference type="GO" id="GO:0003924">
    <property type="term" value="F:GTPase activity"/>
    <property type="evidence" value="ECO:0007669"/>
    <property type="project" value="InterPro"/>
</dbReference>
<evidence type="ECO:0000256" key="3">
    <source>
        <dbReference type="ARBA" id="ARBA00023134"/>
    </source>
</evidence>
<dbReference type="CDD" id="cd03694">
    <property type="entry name" value="GTPBP_II"/>
    <property type="match status" value="1"/>
</dbReference>
<dbReference type="FunFam" id="2.40.30.10:FF:000014">
    <property type="entry name" value="Probable GTP-binding protein 1"/>
    <property type="match status" value="1"/>
</dbReference>
<dbReference type="FunFam" id="3.40.50.300:FF:000091">
    <property type="entry name" value="Probable GTP-binding protein 1"/>
    <property type="match status" value="1"/>
</dbReference>
<evidence type="ECO:0000313" key="6">
    <source>
        <dbReference type="EMBL" id="KAF7255445.1"/>
    </source>
</evidence>
<dbReference type="SUPFAM" id="SSF50465">
    <property type="entry name" value="EF-Tu/eEF-1alpha/eIF2-gamma C-terminal domain"/>
    <property type="match status" value="1"/>
</dbReference>
<keyword evidence="3" id="KW-0342">GTP-binding</keyword>
<feature type="compositionally biased region" description="Polar residues" evidence="4">
    <location>
        <begin position="113"/>
        <end position="140"/>
    </location>
</feature>
<evidence type="ECO:0000256" key="2">
    <source>
        <dbReference type="ARBA" id="ARBA00022741"/>
    </source>
</evidence>
<dbReference type="EMBL" id="JTDE01003982">
    <property type="protein sequence ID" value="KAF7255445.1"/>
    <property type="molecule type" value="Genomic_DNA"/>
</dbReference>
<feature type="compositionally biased region" description="Polar residues" evidence="4">
    <location>
        <begin position="149"/>
        <end position="182"/>
    </location>
</feature>
<evidence type="ECO:0000259" key="5">
    <source>
        <dbReference type="PROSITE" id="PS51722"/>
    </source>
</evidence>
<dbReference type="CDD" id="cd04165">
    <property type="entry name" value="GTPBP1_like"/>
    <property type="match status" value="1"/>
</dbReference>
<feature type="non-terminal residue" evidence="6">
    <location>
        <position position="694"/>
    </location>
</feature>
<dbReference type="Pfam" id="PF00009">
    <property type="entry name" value="GTP_EFTU"/>
    <property type="match status" value="1"/>
</dbReference>
<dbReference type="OrthoDB" id="248233at2759"/>
<accession>A0A8S9YKS7</accession>
<sequence length="694" mass="75428">MLKNDVGASVSLSDKYAFINPDNDQFSQLESLLTKRLEDGQGECFLELGVGDGQSPGLDVTELEQSVITTERLAQSLHVNLIHLRDRAVNSSSTVSTRHESASSEPCRLGTELTGSNQASPTCSSPVGISSDQPIPSNKSAGRRRRKQNSSSFFMQPSPSGQHQSPTCTSPDPTQSNNPDVTILSNASLSASAPTSVVREYLIRKEIAADDFVDVRVAVVGNVDAGKSTLLGVLTHGDLDNGRGLARLRLLRHKHEAESGRTSSVNNDILGFSAQGQVVNKPIHGQLDWSLICKASSKVITFIDLAGHERYLKTTIFGMTGHAPDYAMFMVGANAGVIGMAKEHLGLALALGVPVFVVVTKIDMCPPNVLQETMSLLFRILKSPGCRKIPLLISSKDDVICSATNFTSERMCPVFSVSNVTGENLDLLKMFLNLLTPRSQPRVDAPAHFQVDDIFSVPGVGNVVAGTCLCGVIRLNDTLLLGPDPMGQFIPVPIKSIHRKRMPVTYVRGGQTASFAVKKLRRNQLRKGIVLLAPELQPRACVEFLAEVLILHHPTTIWVGYQAMVHAGPVRQTATILALSGHERLRTGDKDLVRFRFIKYPEYLYTGLRLIFREGKTKAVGTVREVFPLADTISQNPRSRLNKKFTPQNPKPGTQTPVVEHPGSGVLAKREPVAPDQTDSLGVITPNPHKLIYS</sequence>
<dbReference type="GO" id="GO:0003746">
    <property type="term" value="F:translation elongation factor activity"/>
    <property type="evidence" value="ECO:0007669"/>
    <property type="project" value="TreeGrafter"/>
</dbReference>
<dbReference type="Gene3D" id="2.40.30.10">
    <property type="entry name" value="Translation factors"/>
    <property type="match status" value="1"/>
</dbReference>
<evidence type="ECO:0000256" key="1">
    <source>
        <dbReference type="ARBA" id="ARBA00007249"/>
    </source>
</evidence>
<dbReference type="Gene3D" id="3.40.50.300">
    <property type="entry name" value="P-loop containing nucleotide triphosphate hydrolases"/>
    <property type="match status" value="1"/>
</dbReference>